<dbReference type="Proteomes" id="UP000613011">
    <property type="component" value="Unassembled WGS sequence"/>
</dbReference>
<name>A0A936ZRT1_9BURK</name>
<accession>A0A936ZRT1</accession>
<gene>
    <name evidence="1" type="ORF">JI739_19060</name>
</gene>
<reference evidence="1" key="1">
    <citation type="submission" date="2021-01" db="EMBL/GenBank/DDBJ databases">
        <title>Ramlibacter sp. strain AW1 16S ribosomal RNA gene Genome sequencing and assembly.</title>
        <authorList>
            <person name="Kang M."/>
        </authorList>
    </citation>
    <scope>NUCLEOTIDE SEQUENCE</scope>
    <source>
        <strain evidence="1">AW1</strain>
    </source>
</reference>
<dbReference type="RefSeq" id="WP_201685533.1">
    <property type="nucleotide sequence ID" value="NZ_JAEQNA010000008.1"/>
</dbReference>
<dbReference type="AlphaFoldDB" id="A0A936ZRT1"/>
<organism evidence="1 2">
    <name type="scientific">Ramlibacter aurantiacus</name>
    <dbReference type="NCBI Taxonomy" id="2801330"/>
    <lineage>
        <taxon>Bacteria</taxon>
        <taxon>Pseudomonadati</taxon>
        <taxon>Pseudomonadota</taxon>
        <taxon>Betaproteobacteria</taxon>
        <taxon>Burkholderiales</taxon>
        <taxon>Comamonadaceae</taxon>
        <taxon>Ramlibacter</taxon>
    </lineage>
</organism>
<evidence type="ECO:0000313" key="2">
    <source>
        <dbReference type="Proteomes" id="UP000613011"/>
    </source>
</evidence>
<evidence type="ECO:0000313" key="1">
    <source>
        <dbReference type="EMBL" id="MBL0422455.1"/>
    </source>
</evidence>
<sequence length="339" mass="36921">MPYPIDETFATGIPAGFAQVGGNGSGFSATHNATAEAVDLVYGSNQSFWHMLHADFTQDFWFEVDIELVSKMSSAWHFGFWLYSNTGANGTGNYEGHRLAYNHNGTLHSWQRSSWTNGASEYNSLHGSDFKDDAAWLVAGQRRTLRIDARRAQAQINGTWYWIIRVASAGAVVVYESRRDFASLRPAIFGYGCTLRIHHVKGNVGSAITLGEVPVAGTGRAMLGSDLPRTSRGEDRVGGAAARFMPANLNRHNINHSGGGKITGTVKQKAGSTNTPVCRRVVLVDEKTLTVARETWSDPVTGAYTFNQVALERPFTVFSYDHTGGFRAVVADSVLAVPL</sequence>
<proteinExistence type="predicted"/>
<keyword evidence="2" id="KW-1185">Reference proteome</keyword>
<comment type="caution">
    <text evidence="1">The sequence shown here is derived from an EMBL/GenBank/DDBJ whole genome shotgun (WGS) entry which is preliminary data.</text>
</comment>
<dbReference type="EMBL" id="JAEQNA010000008">
    <property type="protein sequence ID" value="MBL0422455.1"/>
    <property type="molecule type" value="Genomic_DNA"/>
</dbReference>
<protein>
    <submittedName>
        <fullName evidence="1">Uncharacterized protein</fullName>
    </submittedName>
</protein>